<sequence length="328" mass="37467">MDNEQFIIAFEQNYQRVINYIGSGVDQQLVMSLACKYTLAKKPFSGVMLQKVIDQVDEMAKGALPIRNSSTISYRFAAQLVLGEGDNLSKVPELIENDHLLKEAKFKSSPFRAIGALFLQGDKEQHTNRAKELYTEMNRNQRILTSAEDIPYVVYLTIPSNTQALVQAETIARYYNEFRKHQFAMGNHLQALAQIATIYSSTYNEVLLHYVIQLKEELTKRNIKVKKMHYPYLGVLALAATNNMKMDEIVHFHGQLMEQKIFKNAKHYALIVAIQKVVQDLMEVQELLNVTPVAQLLNLTDLLDIADIFLELGWFLPSGISEVVDFFN</sequence>
<dbReference type="AlphaFoldDB" id="A0A3S0PQW1"/>
<dbReference type="Proteomes" id="UP000287910">
    <property type="component" value="Unassembled WGS sequence"/>
</dbReference>
<proteinExistence type="predicted"/>
<dbReference type="InterPro" id="IPR025062">
    <property type="entry name" value="DUF4003"/>
</dbReference>
<protein>
    <submittedName>
        <fullName evidence="1">DUF4003 family protein</fullName>
    </submittedName>
</protein>
<name>A0A3S0PQW1_9BACI</name>
<organism evidence="1 2">
    <name type="scientific">Lysinibacillus antri</name>
    <dbReference type="NCBI Taxonomy" id="2498145"/>
    <lineage>
        <taxon>Bacteria</taxon>
        <taxon>Bacillati</taxon>
        <taxon>Bacillota</taxon>
        <taxon>Bacilli</taxon>
        <taxon>Bacillales</taxon>
        <taxon>Bacillaceae</taxon>
        <taxon>Lysinibacillus</taxon>
    </lineage>
</organism>
<dbReference type="Pfam" id="PF13170">
    <property type="entry name" value="DUF4003"/>
    <property type="match status" value="1"/>
</dbReference>
<reference evidence="1 2" key="1">
    <citation type="submission" date="2018-12" db="EMBL/GenBank/DDBJ databases">
        <title>Lysinibacillus antri sp. nov., isolated from a cave soil.</title>
        <authorList>
            <person name="Narsing Rao M.P."/>
            <person name="Zhang H."/>
            <person name="Dong Z.-Y."/>
            <person name="Niu X.-K."/>
            <person name="Zhang K."/>
            <person name="Fang B.-Z."/>
            <person name="Kang Y.-Q."/>
            <person name="Xiao M."/>
            <person name="Li W.-J."/>
        </authorList>
    </citation>
    <scope>NUCLEOTIDE SEQUENCE [LARGE SCALE GENOMIC DNA]</scope>
    <source>
        <strain evidence="1 2">SYSU K30002</strain>
    </source>
</reference>
<keyword evidence="2" id="KW-1185">Reference proteome</keyword>
<evidence type="ECO:0000313" key="2">
    <source>
        <dbReference type="Proteomes" id="UP000287910"/>
    </source>
</evidence>
<accession>A0A3S0PQW1</accession>
<evidence type="ECO:0000313" key="1">
    <source>
        <dbReference type="EMBL" id="RUL54714.1"/>
    </source>
</evidence>
<dbReference type="EMBL" id="RYYR01000006">
    <property type="protein sequence ID" value="RUL54714.1"/>
    <property type="molecule type" value="Genomic_DNA"/>
</dbReference>
<comment type="caution">
    <text evidence="1">The sequence shown here is derived from an EMBL/GenBank/DDBJ whole genome shotgun (WGS) entry which is preliminary data.</text>
</comment>
<gene>
    <name evidence="1" type="ORF">EK386_05995</name>
</gene>
<dbReference type="RefSeq" id="WP_126658133.1">
    <property type="nucleotide sequence ID" value="NZ_RYYR01000006.1"/>
</dbReference>